<dbReference type="GO" id="GO:0005737">
    <property type="term" value="C:cytoplasm"/>
    <property type="evidence" value="ECO:0007669"/>
    <property type="project" value="UniProtKB-SubCell"/>
</dbReference>
<feature type="binding site" evidence="10">
    <location>
        <position position="49"/>
    </location>
    <ligand>
        <name>substrate</name>
    </ligand>
</feature>
<feature type="binding site" evidence="10">
    <location>
        <position position="127"/>
    </location>
    <ligand>
        <name>substrate</name>
    </ligand>
</feature>
<keyword evidence="7 10" id="KW-0288">FMN</keyword>
<dbReference type="NCBIfam" id="NF005574">
    <property type="entry name" value="PRK07259.1"/>
    <property type="match status" value="1"/>
</dbReference>
<feature type="binding site" evidence="10">
    <location>
        <position position="190"/>
    </location>
    <ligand>
        <name>FMN</name>
        <dbReference type="ChEBI" id="CHEBI:58210"/>
    </ligand>
</feature>
<evidence type="ECO:0000313" key="12">
    <source>
        <dbReference type="EMBL" id="UUX93920.1"/>
    </source>
</evidence>
<dbReference type="InterPro" id="IPR013785">
    <property type="entry name" value="Aldolase_TIM"/>
</dbReference>
<feature type="binding site" evidence="10">
    <location>
        <begin position="73"/>
        <end position="77"/>
    </location>
    <ligand>
        <name>substrate</name>
    </ligand>
</feature>
<feature type="binding site" evidence="10">
    <location>
        <begin position="264"/>
        <end position="265"/>
    </location>
    <ligand>
        <name>FMN</name>
        <dbReference type="ChEBI" id="CHEBI:58210"/>
    </ligand>
</feature>
<dbReference type="InterPro" id="IPR024920">
    <property type="entry name" value="Dihydroorotate_DH_1"/>
</dbReference>
<proteinExistence type="inferred from homology"/>
<dbReference type="GO" id="GO:0006207">
    <property type="term" value="P:'de novo' pyrimidine nucleobase biosynthetic process"/>
    <property type="evidence" value="ECO:0007669"/>
    <property type="project" value="InterPro"/>
</dbReference>
<dbReference type="CDD" id="cd04740">
    <property type="entry name" value="DHOD_1B_like"/>
    <property type="match status" value="1"/>
</dbReference>
<evidence type="ECO:0000313" key="13">
    <source>
        <dbReference type="Proteomes" id="UP001060368"/>
    </source>
</evidence>
<feature type="binding site" evidence="10">
    <location>
        <position position="216"/>
    </location>
    <ligand>
        <name>FMN</name>
        <dbReference type="ChEBI" id="CHEBI:58210"/>
    </ligand>
</feature>
<dbReference type="FunFam" id="3.20.20.70:FF:000027">
    <property type="entry name" value="Dihydropyrimidine dehydrogenase [NADP(+)]"/>
    <property type="match status" value="1"/>
</dbReference>
<dbReference type="PANTHER" id="PTHR48109:SF1">
    <property type="entry name" value="DIHYDROOROTATE DEHYDROGENASE (FUMARATE)"/>
    <property type="match status" value="1"/>
</dbReference>
<comment type="caution">
    <text evidence="10">Lacks conserved residue(s) required for the propagation of feature annotation.</text>
</comment>
<keyword evidence="9 10" id="KW-0560">Oxidoreductase</keyword>
<evidence type="ECO:0000256" key="6">
    <source>
        <dbReference type="ARBA" id="ARBA00022630"/>
    </source>
</evidence>
<keyword evidence="13" id="KW-1185">Reference proteome</keyword>
<feature type="binding site" evidence="10">
    <location>
        <position position="164"/>
    </location>
    <ligand>
        <name>FMN</name>
        <dbReference type="ChEBI" id="CHEBI:58210"/>
    </ligand>
</feature>
<comment type="subcellular location">
    <subcellularLocation>
        <location evidence="1 10">Cytoplasm</location>
    </subcellularLocation>
</comment>
<dbReference type="EC" id="1.3.-.-" evidence="10"/>
<keyword evidence="5 10" id="KW-0963">Cytoplasm</keyword>
<protein>
    <recommendedName>
        <fullName evidence="10">Dihydroorotate dehydrogenase</fullName>
        <shortName evidence="10">DHOD</shortName>
        <shortName evidence="10">DHODase</shortName>
        <shortName evidence="10">DHOdehase</shortName>
        <ecNumber evidence="10">1.3.-.-</ecNumber>
    </recommendedName>
</protein>
<dbReference type="PROSITE" id="PS00912">
    <property type="entry name" value="DHODEHASE_2"/>
    <property type="match status" value="1"/>
</dbReference>
<evidence type="ECO:0000256" key="1">
    <source>
        <dbReference type="ARBA" id="ARBA00004496"/>
    </source>
</evidence>
<reference evidence="12" key="1">
    <citation type="submission" date="2022-04" db="EMBL/GenBank/DDBJ databases">
        <title>Complete genome of Methanoplanus endosymbiosus DSM 3599.</title>
        <authorList>
            <person name="Chen S.-C."/>
            <person name="You Y.-T."/>
            <person name="Zhou Y.-Z."/>
            <person name="Lai M.-C."/>
        </authorList>
    </citation>
    <scope>NUCLEOTIDE SEQUENCE</scope>
    <source>
        <strain evidence="12">DSM 3599</strain>
    </source>
</reference>
<dbReference type="InterPro" id="IPR001295">
    <property type="entry name" value="Dihydroorotate_DH_CS"/>
</dbReference>
<evidence type="ECO:0000256" key="2">
    <source>
        <dbReference type="ARBA" id="ARBA00004725"/>
    </source>
</evidence>
<dbReference type="PANTHER" id="PTHR48109">
    <property type="entry name" value="DIHYDROOROTATE DEHYDROGENASE (QUINONE), MITOCHONDRIAL-RELATED"/>
    <property type="match status" value="1"/>
</dbReference>
<comment type="catalytic activity">
    <reaction evidence="10">
        <text>(S)-dihydroorotate + A = orotate + AH2</text>
        <dbReference type="Rhea" id="RHEA:18073"/>
        <dbReference type="ChEBI" id="CHEBI:13193"/>
        <dbReference type="ChEBI" id="CHEBI:17499"/>
        <dbReference type="ChEBI" id="CHEBI:30839"/>
        <dbReference type="ChEBI" id="CHEBI:30864"/>
    </reaction>
</comment>
<comment type="pathway">
    <text evidence="2 10">Pyrimidine metabolism; UMP biosynthesis via de novo pathway.</text>
</comment>
<evidence type="ECO:0000256" key="5">
    <source>
        <dbReference type="ARBA" id="ARBA00022490"/>
    </source>
</evidence>
<evidence type="ECO:0000256" key="7">
    <source>
        <dbReference type="ARBA" id="ARBA00022643"/>
    </source>
</evidence>
<dbReference type="GO" id="GO:0044205">
    <property type="term" value="P:'de novo' UMP biosynthetic process"/>
    <property type="evidence" value="ECO:0007669"/>
    <property type="project" value="UniProtKB-UniRule"/>
</dbReference>
<evidence type="ECO:0000259" key="11">
    <source>
        <dbReference type="Pfam" id="PF01180"/>
    </source>
</evidence>
<dbReference type="InterPro" id="IPR005720">
    <property type="entry name" value="Dihydroorotate_DH_cat"/>
</dbReference>
<feature type="domain" description="Dihydroorotate dehydrogenase catalytic" evidence="11">
    <location>
        <begin position="12"/>
        <end position="282"/>
    </location>
</feature>
<name>A0A9E7PP97_9EURY</name>
<accession>A0A9E7PP97</accession>
<feature type="binding site" evidence="10">
    <location>
        <begin position="49"/>
        <end position="50"/>
    </location>
    <ligand>
        <name>FMN</name>
        <dbReference type="ChEBI" id="CHEBI:58210"/>
    </ligand>
</feature>
<dbReference type="SUPFAM" id="SSF51395">
    <property type="entry name" value="FMN-linked oxidoreductases"/>
    <property type="match status" value="1"/>
</dbReference>
<dbReference type="InterPro" id="IPR050074">
    <property type="entry name" value="DHO_dehydrogenase"/>
</dbReference>
<dbReference type="RefSeq" id="WP_257744052.1">
    <property type="nucleotide sequence ID" value="NZ_CP096115.1"/>
</dbReference>
<dbReference type="HAMAP" id="MF_00224">
    <property type="entry name" value="DHO_dh_type1"/>
    <property type="match status" value="1"/>
</dbReference>
<comment type="cofactor">
    <cofactor evidence="10">
        <name>FMN</name>
        <dbReference type="ChEBI" id="CHEBI:58210"/>
    </cofactor>
    <text evidence="10">Binds 1 FMN per subunit.</text>
</comment>
<dbReference type="Pfam" id="PF01180">
    <property type="entry name" value="DHO_dh"/>
    <property type="match status" value="1"/>
</dbReference>
<feature type="binding site" evidence="10">
    <location>
        <begin position="242"/>
        <end position="243"/>
    </location>
    <ligand>
        <name>FMN</name>
        <dbReference type="ChEBI" id="CHEBI:58210"/>
    </ligand>
</feature>
<comment type="function">
    <text evidence="10">Catalyzes the conversion of dihydroorotate to orotate.</text>
</comment>
<evidence type="ECO:0000256" key="4">
    <source>
        <dbReference type="ARBA" id="ARBA00011669"/>
    </source>
</evidence>
<dbReference type="KEGG" id="mend:L6E24_00795"/>
<dbReference type="InterPro" id="IPR033888">
    <property type="entry name" value="DHOD_1B"/>
</dbReference>
<organism evidence="12 13">
    <name type="scientific">Methanoplanus endosymbiosus</name>
    <dbReference type="NCBI Taxonomy" id="33865"/>
    <lineage>
        <taxon>Archaea</taxon>
        <taxon>Methanobacteriati</taxon>
        <taxon>Methanobacteriota</taxon>
        <taxon>Stenosarchaea group</taxon>
        <taxon>Methanomicrobia</taxon>
        <taxon>Methanomicrobiales</taxon>
        <taxon>Methanomicrobiaceae</taxon>
        <taxon>Methanoplanus</taxon>
    </lineage>
</organism>
<dbReference type="GeneID" id="74306188"/>
<comment type="similarity">
    <text evidence="3 10">Belongs to the dihydroorotate dehydrogenase family. Type 1 subfamily.</text>
</comment>
<sequence length="298" mass="30662">MVSLLKEENIAVGGVSLDNHLILAAGVLGTTGASLKRMLSLGAGGVVTKSIGPEPKGGHKGPCVQVYDGAVMNAMGLPNPSEEFKGELSLLEDRPVIVSIFGGDPDEFSKVASWFSGIKSVRGFELNVSCPHAEGYGAQIGSNPELVQECTEAVVKTGIPVWVKLTPNVTDITESGLAAEEGGASAVVAVNTVRAMRISTAMRRPVLGNGSGGLSGPAIFPVAVKCVYDLYEACRIPVIGCGGISDADNVIEMIMAGASAVEIGSAVLDNVGIFSEICGDLYSEDGENIEDIRGCAHA</sequence>
<dbReference type="InterPro" id="IPR012135">
    <property type="entry name" value="Dihydroorotate_DH_1_2"/>
</dbReference>
<dbReference type="PIRSF" id="PIRSF000164">
    <property type="entry name" value="DHO_oxidase"/>
    <property type="match status" value="1"/>
</dbReference>
<dbReference type="EMBL" id="CP096115">
    <property type="protein sequence ID" value="UUX93920.1"/>
    <property type="molecule type" value="Genomic_DNA"/>
</dbReference>
<evidence type="ECO:0000256" key="10">
    <source>
        <dbReference type="HAMAP-Rule" id="MF_00224"/>
    </source>
</evidence>
<feature type="binding site" evidence="10">
    <location>
        <begin position="191"/>
        <end position="192"/>
    </location>
    <ligand>
        <name>substrate</name>
    </ligand>
</feature>
<comment type="subunit">
    <text evidence="4">Heterotetramer of 2 PyrK and 2 PyrD type B subunits.</text>
</comment>
<keyword evidence="6 10" id="KW-0285">Flavoprotein</keyword>
<feature type="binding site" evidence="10">
    <location>
        <position position="127"/>
    </location>
    <ligand>
        <name>FMN</name>
        <dbReference type="ChEBI" id="CHEBI:58210"/>
    </ligand>
</feature>
<feature type="active site" description="Nucleophile" evidence="10">
    <location>
        <position position="130"/>
    </location>
</feature>
<evidence type="ECO:0000256" key="8">
    <source>
        <dbReference type="ARBA" id="ARBA00022975"/>
    </source>
</evidence>
<dbReference type="AlphaFoldDB" id="A0A9E7PP97"/>
<dbReference type="NCBIfam" id="TIGR01037">
    <property type="entry name" value="pyrD_sub1_fam"/>
    <property type="match status" value="1"/>
</dbReference>
<dbReference type="GO" id="GO:0004152">
    <property type="term" value="F:dihydroorotate dehydrogenase activity"/>
    <property type="evidence" value="ECO:0007669"/>
    <property type="project" value="UniProtKB-UniRule"/>
</dbReference>
<keyword evidence="8 10" id="KW-0665">Pyrimidine biosynthesis</keyword>
<evidence type="ECO:0000256" key="3">
    <source>
        <dbReference type="ARBA" id="ARBA00008008"/>
    </source>
</evidence>
<gene>
    <name evidence="10" type="primary">pyrD</name>
    <name evidence="12" type="ORF">L6E24_00795</name>
</gene>
<dbReference type="Gene3D" id="3.20.20.70">
    <property type="entry name" value="Aldolase class I"/>
    <property type="match status" value="1"/>
</dbReference>
<dbReference type="InterPro" id="IPR049622">
    <property type="entry name" value="Dihydroorotate_DH_I"/>
</dbReference>
<evidence type="ECO:0000256" key="9">
    <source>
        <dbReference type="ARBA" id="ARBA00023002"/>
    </source>
</evidence>
<dbReference type="Proteomes" id="UP001060368">
    <property type="component" value="Chromosome"/>
</dbReference>